<evidence type="ECO:0000256" key="1">
    <source>
        <dbReference type="ARBA" id="ARBA00001941"/>
    </source>
</evidence>
<keyword evidence="5" id="KW-0862">Zinc</keyword>
<dbReference type="GO" id="GO:0008777">
    <property type="term" value="F:acetylornithine deacetylase activity"/>
    <property type="evidence" value="ECO:0007669"/>
    <property type="project" value="TreeGrafter"/>
</dbReference>
<dbReference type="NCBIfam" id="NF009557">
    <property type="entry name" value="PRK13009.1"/>
    <property type="match status" value="1"/>
</dbReference>
<keyword evidence="3" id="KW-0479">Metal-binding</keyword>
<dbReference type="PROSITE" id="PS00759">
    <property type="entry name" value="ARGE_DAPE_CPG2_2"/>
    <property type="match status" value="1"/>
</dbReference>
<dbReference type="GO" id="GO:0006526">
    <property type="term" value="P:L-arginine biosynthetic process"/>
    <property type="evidence" value="ECO:0007669"/>
    <property type="project" value="TreeGrafter"/>
</dbReference>
<dbReference type="InterPro" id="IPR036264">
    <property type="entry name" value="Bact_exopeptidase_dim_dom"/>
</dbReference>
<dbReference type="PANTHER" id="PTHR43808">
    <property type="entry name" value="ACETYLORNITHINE DEACETYLASE"/>
    <property type="match status" value="1"/>
</dbReference>
<dbReference type="PANTHER" id="PTHR43808:SF31">
    <property type="entry name" value="N-ACETYL-L-CITRULLINE DEACETYLASE"/>
    <property type="match status" value="1"/>
</dbReference>
<reference evidence="8 9" key="1">
    <citation type="submission" date="2018-11" db="EMBL/GenBank/DDBJ databases">
        <title>Genomic Encyclopedia of Type Strains, Phase IV (KMG-IV): sequencing the most valuable type-strain genomes for metagenomic binning, comparative biology and taxonomic classification.</title>
        <authorList>
            <person name="Goeker M."/>
        </authorList>
    </citation>
    <scope>NUCLEOTIDE SEQUENCE [LARGE SCALE GENOMIC DNA]</scope>
    <source>
        <strain evidence="8 9">DSM 21945</strain>
    </source>
</reference>
<comment type="caution">
    <text evidence="8">The sequence shown here is derived from an EMBL/GenBank/DDBJ whole genome shotgun (WGS) entry which is preliminary data.</text>
</comment>
<dbReference type="Gene3D" id="1.10.150.900">
    <property type="match status" value="1"/>
</dbReference>
<comment type="cofactor">
    <cofactor evidence="2">
        <name>Zn(2+)</name>
        <dbReference type="ChEBI" id="CHEBI:29105"/>
    </cofactor>
</comment>
<dbReference type="PROSITE" id="PS00758">
    <property type="entry name" value="ARGE_DAPE_CPG2_1"/>
    <property type="match status" value="1"/>
</dbReference>
<evidence type="ECO:0000313" key="9">
    <source>
        <dbReference type="Proteomes" id="UP000268033"/>
    </source>
</evidence>
<comment type="cofactor">
    <cofactor evidence="1">
        <name>Co(2+)</name>
        <dbReference type="ChEBI" id="CHEBI:48828"/>
    </cofactor>
</comment>
<organism evidence="8 9">
    <name type="scientific">Gallaecimonas pentaromativorans</name>
    <dbReference type="NCBI Taxonomy" id="584787"/>
    <lineage>
        <taxon>Bacteria</taxon>
        <taxon>Pseudomonadati</taxon>
        <taxon>Pseudomonadota</taxon>
        <taxon>Gammaproteobacteria</taxon>
        <taxon>Enterobacterales</taxon>
        <taxon>Gallaecimonadaceae</taxon>
        <taxon>Gallaecimonas</taxon>
    </lineage>
</organism>
<evidence type="ECO:0000256" key="3">
    <source>
        <dbReference type="ARBA" id="ARBA00022723"/>
    </source>
</evidence>
<gene>
    <name evidence="8" type="ORF">EDC28_11025</name>
</gene>
<dbReference type="Proteomes" id="UP000268033">
    <property type="component" value="Unassembled WGS sequence"/>
</dbReference>
<dbReference type="RefSeq" id="WP_123422344.1">
    <property type="nucleotide sequence ID" value="NZ_RJUL01000010.1"/>
</dbReference>
<evidence type="ECO:0000313" key="8">
    <source>
        <dbReference type="EMBL" id="ROQ22386.1"/>
    </source>
</evidence>
<evidence type="ECO:0000256" key="6">
    <source>
        <dbReference type="ARBA" id="ARBA00023285"/>
    </source>
</evidence>
<dbReference type="InterPro" id="IPR002933">
    <property type="entry name" value="Peptidase_M20"/>
</dbReference>
<dbReference type="InterPro" id="IPR050072">
    <property type="entry name" value="Peptidase_M20A"/>
</dbReference>
<dbReference type="Gene3D" id="3.40.630.10">
    <property type="entry name" value="Zn peptidases"/>
    <property type="match status" value="1"/>
</dbReference>
<evidence type="ECO:0000256" key="4">
    <source>
        <dbReference type="ARBA" id="ARBA00022801"/>
    </source>
</evidence>
<feature type="domain" description="Peptidase M20 dimerisation" evidence="7">
    <location>
        <begin position="179"/>
        <end position="280"/>
    </location>
</feature>
<dbReference type="SUPFAM" id="SSF55031">
    <property type="entry name" value="Bacterial exopeptidase dimerisation domain"/>
    <property type="match status" value="1"/>
</dbReference>
<keyword evidence="9" id="KW-1185">Reference proteome</keyword>
<dbReference type="Gene3D" id="3.30.70.360">
    <property type="match status" value="1"/>
</dbReference>
<name>A0A3N1PCV7_9GAMM</name>
<accession>A0A3N1PCV7</accession>
<protein>
    <submittedName>
        <fullName evidence="8">Succinyl-diaminopimelate desuccinylase</fullName>
    </submittedName>
</protein>
<sequence>MPLLVAAQCQSELAHLQALIDRPSITPNDAGCQPYIAAQLSRLGFEILHLPSQGVANLIAWRPGTPRLAFCGHTDVVPAGLHWQVDPFTLTEVGGELFGRGIADMKGGIAAFLTAIERALDQGANLDGLMVLLTADEEGEAEHGSRVIAEFLARQGKLPPWVLVGEPTARRMSGDTLRVGRRGAISGELILSGKAGHVAYLQSRENLLHRAMMLGAELCALPWDQGAPDFPGTAFHLTGLEHGQWLDNVTPGKVTLRFNLRYSHHTNAELIDQRIRALMPADLVGELSWSRPCEPYFSSFDEQQPNFLTVVEKAVFAGLGQFPVLSTAGGSSDGRFFRAHGAQVIELGLPNATIHQANERVSKAEYLRLIAIYETLLLSL</sequence>
<dbReference type="SUPFAM" id="SSF53187">
    <property type="entry name" value="Zn-dependent exopeptidases"/>
    <property type="match status" value="1"/>
</dbReference>
<keyword evidence="6" id="KW-0170">Cobalt</keyword>
<dbReference type="InterPro" id="IPR001261">
    <property type="entry name" value="ArgE/DapE_CS"/>
</dbReference>
<evidence type="ECO:0000256" key="2">
    <source>
        <dbReference type="ARBA" id="ARBA00001947"/>
    </source>
</evidence>
<dbReference type="AlphaFoldDB" id="A0A3N1PCV7"/>
<keyword evidence="4" id="KW-0378">Hydrolase</keyword>
<dbReference type="EMBL" id="RJUL01000010">
    <property type="protein sequence ID" value="ROQ22386.1"/>
    <property type="molecule type" value="Genomic_DNA"/>
</dbReference>
<evidence type="ECO:0000259" key="7">
    <source>
        <dbReference type="Pfam" id="PF07687"/>
    </source>
</evidence>
<evidence type="ECO:0000256" key="5">
    <source>
        <dbReference type="ARBA" id="ARBA00022833"/>
    </source>
</evidence>
<dbReference type="Pfam" id="PF01546">
    <property type="entry name" value="Peptidase_M20"/>
    <property type="match status" value="1"/>
</dbReference>
<dbReference type="Pfam" id="PF07687">
    <property type="entry name" value="M20_dimer"/>
    <property type="match status" value="1"/>
</dbReference>
<dbReference type="InterPro" id="IPR011650">
    <property type="entry name" value="Peptidase_M20_dimer"/>
</dbReference>
<proteinExistence type="predicted"/>
<dbReference type="GO" id="GO:0046872">
    <property type="term" value="F:metal ion binding"/>
    <property type="evidence" value="ECO:0007669"/>
    <property type="project" value="UniProtKB-KW"/>
</dbReference>
<dbReference type="STRING" id="584787.GCA_001247655_00931"/>